<feature type="domain" description="CR-type" evidence="7">
    <location>
        <begin position="131"/>
        <end position="213"/>
    </location>
</feature>
<dbReference type="SUPFAM" id="SSF49493">
    <property type="entry name" value="HSP40/DnaJ peptide-binding domain"/>
    <property type="match status" value="2"/>
</dbReference>
<dbReference type="GO" id="GO:0008270">
    <property type="term" value="F:zinc ion binding"/>
    <property type="evidence" value="ECO:0007669"/>
    <property type="project" value="UniProtKB-KW"/>
</dbReference>
<dbReference type="Pfam" id="PF01556">
    <property type="entry name" value="DnaJ_C"/>
    <property type="match status" value="1"/>
</dbReference>
<dbReference type="SUPFAM" id="SSF46565">
    <property type="entry name" value="Chaperone J-domain"/>
    <property type="match status" value="1"/>
</dbReference>
<dbReference type="CDD" id="cd10747">
    <property type="entry name" value="DnaJ_C"/>
    <property type="match status" value="1"/>
</dbReference>
<dbReference type="GO" id="GO:0051082">
    <property type="term" value="F:unfolded protein binding"/>
    <property type="evidence" value="ECO:0007669"/>
    <property type="project" value="InterPro"/>
</dbReference>
<dbReference type="GO" id="GO:0009408">
    <property type="term" value="P:response to heat"/>
    <property type="evidence" value="ECO:0007669"/>
    <property type="project" value="InterPro"/>
</dbReference>
<dbReference type="PROSITE" id="PS51188">
    <property type="entry name" value="ZF_CR"/>
    <property type="match status" value="1"/>
</dbReference>
<dbReference type="Pfam" id="PF00226">
    <property type="entry name" value="DnaJ"/>
    <property type="match status" value="1"/>
</dbReference>
<dbReference type="PRINTS" id="PR00625">
    <property type="entry name" value="JDOMAIN"/>
</dbReference>
<dbReference type="GO" id="GO:0005524">
    <property type="term" value="F:ATP binding"/>
    <property type="evidence" value="ECO:0007669"/>
    <property type="project" value="InterPro"/>
</dbReference>
<dbReference type="SMART" id="SM00271">
    <property type="entry name" value="DnaJ"/>
    <property type="match status" value="1"/>
</dbReference>
<dbReference type="InterPro" id="IPR018253">
    <property type="entry name" value="DnaJ_domain_CS"/>
</dbReference>
<dbReference type="AlphaFoldDB" id="E6PIN8"/>
<evidence type="ECO:0000256" key="4">
    <source>
        <dbReference type="ARBA" id="ARBA00022833"/>
    </source>
</evidence>
<feature type="domain" description="J" evidence="6">
    <location>
        <begin position="5"/>
        <end position="70"/>
    </location>
</feature>
<dbReference type="Gene3D" id="2.10.230.10">
    <property type="entry name" value="Heat shock protein DnaJ, cysteine-rich domain"/>
    <property type="match status" value="1"/>
</dbReference>
<dbReference type="InterPro" id="IPR036410">
    <property type="entry name" value="HSP_DnaJ_Cys-rich_dom_sf"/>
</dbReference>
<dbReference type="GO" id="GO:0042026">
    <property type="term" value="P:protein refolding"/>
    <property type="evidence" value="ECO:0007669"/>
    <property type="project" value="TreeGrafter"/>
</dbReference>
<dbReference type="Pfam" id="PF00684">
    <property type="entry name" value="DnaJ_CXXCXGXG"/>
    <property type="match status" value="1"/>
</dbReference>
<keyword evidence="2" id="KW-0677">Repeat</keyword>
<dbReference type="PROSITE" id="PS50076">
    <property type="entry name" value="DNAJ_2"/>
    <property type="match status" value="1"/>
</dbReference>
<dbReference type="GO" id="GO:0031072">
    <property type="term" value="F:heat shock protein binding"/>
    <property type="evidence" value="ECO:0007669"/>
    <property type="project" value="InterPro"/>
</dbReference>
<evidence type="ECO:0000313" key="8">
    <source>
        <dbReference type="EMBL" id="CBH76329.1"/>
    </source>
</evidence>
<dbReference type="PANTHER" id="PTHR43096:SF10">
    <property type="entry name" value="CHAPERONE PROTEIN DNAJ A6, CHLOROPLASTIC"/>
    <property type="match status" value="1"/>
</dbReference>
<dbReference type="PANTHER" id="PTHR43096">
    <property type="entry name" value="DNAJ HOMOLOG 1, MITOCHONDRIAL-RELATED"/>
    <property type="match status" value="1"/>
</dbReference>
<comment type="caution">
    <text evidence="8">The sequence shown here is derived from an EMBL/GenBank/DDBJ whole genome shotgun (WGS) entry which is preliminary data.</text>
</comment>
<reference evidence="8" key="1">
    <citation type="submission" date="2009-10" db="EMBL/GenBank/DDBJ databases">
        <title>Diversity of trophic interactions inside an arsenic-rich microbial ecosystem.</title>
        <authorList>
            <person name="Bertin P.N."/>
            <person name="Heinrich-Salmeron A."/>
            <person name="Pelletier E."/>
            <person name="Goulhen-Chollet F."/>
            <person name="Arsene-Ploetze F."/>
            <person name="Gallien S."/>
            <person name="Calteau A."/>
            <person name="Vallenet D."/>
            <person name="Casiot C."/>
            <person name="Chane-Woon-Ming B."/>
            <person name="Giloteaux L."/>
            <person name="Barakat M."/>
            <person name="Bonnefoy V."/>
            <person name="Bruneel O."/>
            <person name="Chandler M."/>
            <person name="Cleiss J."/>
            <person name="Duran R."/>
            <person name="Elbaz-Poulichet F."/>
            <person name="Fonknechten N."/>
            <person name="Lauga B."/>
            <person name="Mornico D."/>
            <person name="Ortet P."/>
            <person name="Schaeffer C."/>
            <person name="Siguier P."/>
            <person name="Alexander Thil Smith A."/>
            <person name="Van Dorsselaer A."/>
            <person name="Weissenbach J."/>
            <person name="Medigue C."/>
            <person name="Le Paslier D."/>
        </authorList>
    </citation>
    <scope>NUCLEOTIDE SEQUENCE</scope>
</reference>
<dbReference type="InterPro" id="IPR001305">
    <property type="entry name" value="HSP_DnaJ_Cys-rich_dom"/>
</dbReference>
<dbReference type="FunFam" id="2.10.230.10:FF:000002">
    <property type="entry name" value="Molecular chaperone DnaJ"/>
    <property type="match status" value="1"/>
</dbReference>
<evidence type="ECO:0000259" key="7">
    <source>
        <dbReference type="PROSITE" id="PS51188"/>
    </source>
</evidence>
<dbReference type="InterPro" id="IPR036869">
    <property type="entry name" value="J_dom_sf"/>
</dbReference>
<protein>
    <submittedName>
        <fullName evidence="8">Chaperone Hsp40, co-chaperone with DnaK</fullName>
    </submittedName>
</protein>
<dbReference type="NCBIfam" id="NF008035">
    <property type="entry name" value="PRK10767.1"/>
    <property type="match status" value="1"/>
</dbReference>
<keyword evidence="1" id="KW-0479">Metal-binding</keyword>
<dbReference type="InterPro" id="IPR001623">
    <property type="entry name" value="DnaJ_domain"/>
</dbReference>
<dbReference type="FunFam" id="2.60.260.20:FF:000005">
    <property type="entry name" value="Chaperone protein dnaJ 1, mitochondrial"/>
    <property type="match status" value="1"/>
</dbReference>
<dbReference type="CDD" id="cd10719">
    <property type="entry name" value="DnaJ_zf"/>
    <property type="match status" value="1"/>
</dbReference>
<evidence type="ECO:0000256" key="5">
    <source>
        <dbReference type="ARBA" id="ARBA00023186"/>
    </source>
</evidence>
<evidence type="ECO:0000256" key="2">
    <source>
        <dbReference type="ARBA" id="ARBA00022737"/>
    </source>
</evidence>
<dbReference type="EMBL" id="CABL01000019">
    <property type="protein sequence ID" value="CBH76329.1"/>
    <property type="molecule type" value="Genomic_DNA"/>
</dbReference>
<dbReference type="GO" id="GO:0005737">
    <property type="term" value="C:cytoplasm"/>
    <property type="evidence" value="ECO:0007669"/>
    <property type="project" value="TreeGrafter"/>
</dbReference>
<dbReference type="Gene3D" id="1.10.287.110">
    <property type="entry name" value="DnaJ domain"/>
    <property type="match status" value="1"/>
</dbReference>
<proteinExistence type="inferred from homology"/>
<dbReference type="InterPro" id="IPR002939">
    <property type="entry name" value="DnaJ_C"/>
</dbReference>
<dbReference type="CDD" id="cd06257">
    <property type="entry name" value="DnaJ"/>
    <property type="match status" value="1"/>
</dbReference>
<keyword evidence="4" id="KW-0862">Zinc</keyword>
<evidence type="ECO:0000256" key="1">
    <source>
        <dbReference type="ARBA" id="ARBA00022723"/>
    </source>
</evidence>
<keyword evidence="5" id="KW-0143">Chaperone</keyword>
<dbReference type="NCBIfam" id="TIGR02349">
    <property type="entry name" value="DnaJ_bact"/>
    <property type="match status" value="1"/>
</dbReference>
<evidence type="ECO:0000256" key="3">
    <source>
        <dbReference type="ARBA" id="ARBA00022771"/>
    </source>
</evidence>
<name>E6PIN8_9ZZZZ</name>
<dbReference type="HAMAP" id="MF_01152">
    <property type="entry name" value="DnaJ"/>
    <property type="match status" value="1"/>
</dbReference>
<accession>E6PIN8</accession>
<evidence type="ECO:0000259" key="6">
    <source>
        <dbReference type="PROSITE" id="PS50076"/>
    </source>
</evidence>
<organism evidence="8">
    <name type="scientific">mine drainage metagenome</name>
    <dbReference type="NCBI Taxonomy" id="410659"/>
    <lineage>
        <taxon>unclassified sequences</taxon>
        <taxon>metagenomes</taxon>
        <taxon>ecological metagenomes</taxon>
    </lineage>
</organism>
<dbReference type="Gene3D" id="2.60.260.20">
    <property type="entry name" value="Urease metallochaperone UreE, N-terminal domain"/>
    <property type="match status" value="2"/>
</dbReference>
<gene>
    <name evidence="8" type="primary">dnaJ</name>
    <name evidence="8" type="ORF">CARN1_0809</name>
</gene>
<keyword evidence="3" id="KW-0863">Zinc-finger</keyword>
<dbReference type="InterPro" id="IPR012724">
    <property type="entry name" value="DnaJ"/>
</dbReference>
<dbReference type="PROSITE" id="PS00636">
    <property type="entry name" value="DNAJ_1"/>
    <property type="match status" value="1"/>
</dbReference>
<dbReference type="SUPFAM" id="SSF57938">
    <property type="entry name" value="DnaJ/Hsp40 cysteine-rich domain"/>
    <property type="match status" value="1"/>
</dbReference>
<dbReference type="InterPro" id="IPR008971">
    <property type="entry name" value="HSP40/DnaJ_pept-bd"/>
</dbReference>
<sequence length="372" mass="40327">MPSVDYYEVLGVARDAAPEAIKRAYRQLARQHHPDVASDKANAETRFKEINEAYEVLSNPEKRARYDRFGTADPNEGFTGSPFGGGGGFGDIFDMFFSEMRNGGQQRRSGPQRGSDLRYDLDISLEEAFAGTTRELTFTHLGQCETCSGSGAAEGSTVAPCVQCAGTGVVRVARQTPLGPFVTQSTCPRCGGDGQMVARPCESCGGRGRKESERKLTVKIPAGVDDGARIRIAGSGEGGIRGGAAGDLFVYLSVRRHERFRREGMDTAVDIPIAFTHAALGATLRVSSLEGELDLTIPPGTQTGTTLRMRGHGMPSVRGGQRGDHHVTVHVVTPTRVSKKQRELLEEFAKLGGDEIEERSFFERLKEAFRPE</sequence>